<dbReference type="Pfam" id="PF00122">
    <property type="entry name" value="E1-E2_ATPase"/>
    <property type="match status" value="1"/>
</dbReference>
<dbReference type="SFLD" id="SFLDS00003">
    <property type="entry name" value="Haloacid_Dehalogenase"/>
    <property type="match status" value="1"/>
</dbReference>
<dbReference type="FunFam" id="3.30.70.100:FF:000001">
    <property type="entry name" value="ATPase copper transporting beta"/>
    <property type="match status" value="1"/>
</dbReference>
<keyword evidence="14 15" id="KW-0472">Membrane</keyword>
<evidence type="ECO:0000256" key="11">
    <source>
        <dbReference type="ARBA" id="ARBA00022989"/>
    </source>
</evidence>
<keyword evidence="6" id="KW-0677">Repeat</keyword>
<feature type="transmembrane region" description="Helical" evidence="15">
    <location>
        <begin position="1124"/>
        <end position="1149"/>
    </location>
</feature>
<evidence type="ECO:0000256" key="7">
    <source>
        <dbReference type="ARBA" id="ARBA00022741"/>
    </source>
</evidence>
<dbReference type="CDD" id="cd00371">
    <property type="entry name" value="HMA"/>
    <property type="match status" value="3"/>
</dbReference>
<sequence>MPRLGATRFFISNLHCPSCVHTIEEALSALSPRPVAISTSIISHCVTVTHFSTLPVAAIVKALEASGFDVHSAFQNKGPEEEQILPHVKLGTDWEDSLEQSVRRWHEQLHFTDGKARSPSSPLAAHSQPLGIPASREELSSPSTDFSKEKEFGIIVETVDVSQPYKAEIAIVGMTCSSCVGSITGIVEAFPWVRSVNVALLTNSAAVVFEGKDHSKDIVEAIEDAGFEATIESLEEVRDASRKRQSQALSDTWKVDYAIEGMTCSSCVASITGVVKEHSWVDSVDINLISNSGTIIFKGKENLPKLTETIEDAGFDATVNNVVNVGAALEEEATERTVSIHVAGMYCHHCPPKVLGMLDERFSKRLQIEKAPTHEDQILRIRYIPAPPEFTIRTILDAIRAADSGFQPTIYHPPTIEEKSRELHARERRRVLFRLALSISTAIPAFIIGVVAMSLLPKDNSMRKYIMQPMWAGSVPRAQWALFLLATPVYFFAADTFHRKALKEIKALWRPGSTVPIYRRFIRFGSMNMLMSLGTSIAYLSSIAELIMAATQKPSSTDMDTLNSSFYFDSVIFLTMFLLIGRFLEAYSKAKTGDAVTSLGNLRPTEAILIEDPNSSGQSTAVDLLEVGDVVRVPHGASPPFDGTIIDVNSSFDESSLTGESRLVHKQPGDTVFSGTVNKGAPVCVRLSSVSGTSMLDQIIKVVREGQTKRAPVERAADMITSHFVPFVVVFGILTFVIWIALGESGALPADWLDVSMGGWPLWALRFAIAVFVIACPCGIGLAAPTALFVGGGMAAKHGILVKGGGEAFQEASTLDCIVFDKTGTLTQGGEPKVTDYKPCTDDDEAEILGMAMAIEGQSGHPVATAVVAFCKEKKALPLEAAEVREIPGMGMKGSFKLDTATDWTIDVDVLVGNERLMDENDVTVSPHRWERLQSWKREGKSVVLVAVRAAKNPFSDASRPKEEQDKDTDSLQGQGKWTLSAIFAVADALRPEAAPTIRALQSRGISVWMLSGDNPTTARAVAAQVGIQSDNVIAGVLPDQKAEKIQYLQKSLPYKGRNKTHATVAMVGDGINDSPALTMADVGIAIGSGSDVALSSAEFILISSNLNSLLTLIDLSRAVFRRVWFNFGWALVYNIVAMPVAAGVLYPVKTAGGGHVRLDPVWASLAMALSSVSVVSSSLMLRSRIPFIGFRERKEGQKRE</sequence>
<name>A0A9P4I7X9_9PEZI</name>
<evidence type="ECO:0000313" key="19">
    <source>
        <dbReference type="Proteomes" id="UP000799772"/>
    </source>
</evidence>
<dbReference type="InterPro" id="IPR023298">
    <property type="entry name" value="ATPase_P-typ_TM_dom_sf"/>
</dbReference>
<dbReference type="SFLD" id="SFLDG00002">
    <property type="entry name" value="C1.7:_P-type_atpase_like"/>
    <property type="match status" value="1"/>
</dbReference>
<evidence type="ECO:0000313" key="18">
    <source>
        <dbReference type="EMBL" id="KAF2096665.1"/>
    </source>
</evidence>
<evidence type="ECO:0000256" key="10">
    <source>
        <dbReference type="ARBA" id="ARBA00022967"/>
    </source>
</evidence>
<dbReference type="Gene3D" id="3.30.70.100">
    <property type="match status" value="3"/>
</dbReference>
<feature type="transmembrane region" description="Helical" evidence="15">
    <location>
        <begin position="1161"/>
        <end position="1182"/>
    </location>
</feature>
<evidence type="ECO:0000256" key="8">
    <source>
        <dbReference type="ARBA" id="ARBA00022840"/>
    </source>
</evidence>
<dbReference type="PROSITE" id="PS00154">
    <property type="entry name" value="ATPASE_E1_E2"/>
    <property type="match status" value="1"/>
</dbReference>
<dbReference type="InterPro" id="IPR027256">
    <property type="entry name" value="P-typ_ATPase_IB"/>
</dbReference>
<gene>
    <name evidence="18" type="ORF">NA57DRAFT_42784</name>
</gene>
<dbReference type="GO" id="GO:0005507">
    <property type="term" value="F:copper ion binding"/>
    <property type="evidence" value="ECO:0007669"/>
    <property type="project" value="InterPro"/>
</dbReference>
<dbReference type="PROSITE" id="PS01047">
    <property type="entry name" value="HMA_1"/>
    <property type="match status" value="2"/>
</dbReference>
<dbReference type="InterPro" id="IPR017969">
    <property type="entry name" value="Heavy-metal-associated_CS"/>
</dbReference>
<protein>
    <submittedName>
        <fullName evidence="18">Heavy metal translocatin</fullName>
    </submittedName>
</protein>
<dbReference type="InterPro" id="IPR006121">
    <property type="entry name" value="HMA_dom"/>
</dbReference>
<dbReference type="GO" id="GO:0043682">
    <property type="term" value="F:P-type divalent copper transporter activity"/>
    <property type="evidence" value="ECO:0007669"/>
    <property type="project" value="TreeGrafter"/>
</dbReference>
<feature type="domain" description="HMA" evidence="17">
    <location>
        <begin position="5"/>
        <end position="71"/>
    </location>
</feature>
<keyword evidence="19" id="KW-1185">Reference proteome</keyword>
<evidence type="ECO:0000256" key="9">
    <source>
        <dbReference type="ARBA" id="ARBA00022842"/>
    </source>
</evidence>
<dbReference type="PANTHER" id="PTHR43520:SF32">
    <property type="entry name" value="COPPER RESISTANCE P-TYPE ATPASE (EUROFUNG)"/>
    <property type="match status" value="1"/>
</dbReference>
<accession>A0A9P4I7X9</accession>
<evidence type="ECO:0000256" key="6">
    <source>
        <dbReference type="ARBA" id="ARBA00022737"/>
    </source>
</evidence>
<keyword evidence="11 15" id="KW-1133">Transmembrane helix</keyword>
<feature type="domain" description="HMA" evidence="17">
    <location>
        <begin position="165"/>
        <end position="230"/>
    </location>
</feature>
<dbReference type="FunFam" id="3.30.70.100:FF:000043">
    <property type="entry name" value="Copper-transporting ATPase 2"/>
    <property type="match status" value="1"/>
</dbReference>
<dbReference type="InterPro" id="IPR018303">
    <property type="entry name" value="ATPase_P-typ_P_site"/>
</dbReference>
<keyword evidence="4 15" id="KW-0812">Transmembrane</keyword>
<organism evidence="18 19">
    <name type="scientific">Rhizodiscina lignyota</name>
    <dbReference type="NCBI Taxonomy" id="1504668"/>
    <lineage>
        <taxon>Eukaryota</taxon>
        <taxon>Fungi</taxon>
        <taxon>Dikarya</taxon>
        <taxon>Ascomycota</taxon>
        <taxon>Pezizomycotina</taxon>
        <taxon>Dothideomycetes</taxon>
        <taxon>Pleosporomycetidae</taxon>
        <taxon>Aulographales</taxon>
        <taxon>Rhizodiscinaceae</taxon>
        <taxon>Rhizodiscina</taxon>
    </lineage>
</organism>
<dbReference type="InterPro" id="IPR006122">
    <property type="entry name" value="HMA_Cu_ion-bd"/>
</dbReference>
<dbReference type="PANTHER" id="PTHR43520">
    <property type="entry name" value="ATP7, ISOFORM B"/>
    <property type="match status" value="1"/>
</dbReference>
<evidence type="ECO:0000256" key="3">
    <source>
        <dbReference type="ARBA" id="ARBA00022448"/>
    </source>
</evidence>
<keyword evidence="12" id="KW-0186">Copper</keyword>
<dbReference type="SUPFAM" id="SSF56784">
    <property type="entry name" value="HAD-like"/>
    <property type="match status" value="1"/>
</dbReference>
<evidence type="ECO:0000256" key="13">
    <source>
        <dbReference type="ARBA" id="ARBA00023065"/>
    </source>
</evidence>
<dbReference type="SUPFAM" id="SSF81653">
    <property type="entry name" value="Calcium ATPase, transduction domain A"/>
    <property type="match status" value="1"/>
</dbReference>
<dbReference type="Gene3D" id="1.20.1110.10">
    <property type="entry name" value="Calcium-transporting ATPase, transmembrane domain"/>
    <property type="match status" value="1"/>
</dbReference>
<dbReference type="InterPro" id="IPR059000">
    <property type="entry name" value="ATPase_P-type_domA"/>
</dbReference>
<dbReference type="GO" id="GO:0016887">
    <property type="term" value="F:ATP hydrolysis activity"/>
    <property type="evidence" value="ECO:0007669"/>
    <property type="project" value="InterPro"/>
</dbReference>
<dbReference type="Pfam" id="PF00403">
    <property type="entry name" value="HMA"/>
    <property type="match status" value="2"/>
</dbReference>
<dbReference type="Pfam" id="PF00702">
    <property type="entry name" value="Hydrolase"/>
    <property type="match status" value="1"/>
</dbReference>
<keyword evidence="7 15" id="KW-0547">Nucleotide-binding</keyword>
<proteinExistence type="inferred from homology"/>
<keyword evidence="8 15" id="KW-0067">ATP-binding</keyword>
<evidence type="ECO:0000256" key="14">
    <source>
        <dbReference type="ARBA" id="ARBA00023136"/>
    </source>
</evidence>
<dbReference type="GO" id="GO:0055070">
    <property type="term" value="P:copper ion homeostasis"/>
    <property type="evidence" value="ECO:0007669"/>
    <property type="project" value="TreeGrafter"/>
</dbReference>
<dbReference type="InterPro" id="IPR036412">
    <property type="entry name" value="HAD-like_sf"/>
</dbReference>
<reference evidence="18" key="1">
    <citation type="journal article" date="2020" name="Stud. Mycol.">
        <title>101 Dothideomycetes genomes: a test case for predicting lifestyles and emergence of pathogens.</title>
        <authorList>
            <person name="Haridas S."/>
            <person name="Albert R."/>
            <person name="Binder M."/>
            <person name="Bloem J."/>
            <person name="Labutti K."/>
            <person name="Salamov A."/>
            <person name="Andreopoulos B."/>
            <person name="Baker S."/>
            <person name="Barry K."/>
            <person name="Bills G."/>
            <person name="Bluhm B."/>
            <person name="Cannon C."/>
            <person name="Castanera R."/>
            <person name="Culley D."/>
            <person name="Daum C."/>
            <person name="Ezra D."/>
            <person name="Gonzalez J."/>
            <person name="Henrissat B."/>
            <person name="Kuo A."/>
            <person name="Liang C."/>
            <person name="Lipzen A."/>
            <person name="Lutzoni F."/>
            <person name="Magnuson J."/>
            <person name="Mondo S."/>
            <person name="Nolan M."/>
            <person name="Ohm R."/>
            <person name="Pangilinan J."/>
            <person name="Park H.-J."/>
            <person name="Ramirez L."/>
            <person name="Alfaro M."/>
            <person name="Sun H."/>
            <person name="Tritt A."/>
            <person name="Yoshinaga Y."/>
            <person name="Zwiers L.-H."/>
            <person name="Turgeon B."/>
            <person name="Goodwin S."/>
            <person name="Spatafora J."/>
            <person name="Crous P."/>
            <person name="Grigoriev I."/>
        </authorList>
    </citation>
    <scope>NUCLEOTIDE SEQUENCE</scope>
    <source>
        <strain evidence="18">CBS 133067</strain>
    </source>
</reference>
<evidence type="ECO:0000259" key="17">
    <source>
        <dbReference type="PROSITE" id="PS50846"/>
    </source>
</evidence>
<dbReference type="SUPFAM" id="SSF81660">
    <property type="entry name" value="Metal cation-transporting ATPase, ATP-binding domain N"/>
    <property type="match status" value="1"/>
</dbReference>
<dbReference type="Gene3D" id="2.70.150.10">
    <property type="entry name" value="Calcium-transporting ATPase, cytoplasmic transduction domain A"/>
    <property type="match status" value="1"/>
</dbReference>
<feature type="transmembrane region" description="Helical" evidence="15">
    <location>
        <begin position="529"/>
        <end position="551"/>
    </location>
</feature>
<dbReference type="FunFam" id="2.70.150.10:FF:000068">
    <property type="entry name" value="Copper resistance-associated P-type ATPase"/>
    <property type="match status" value="1"/>
</dbReference>
<dbReference type="SFLD" id="SFLDF00027">
    <property type="entry name" value="p-type_atpase"/>
    <property type="match status" value="1"/>
</dbReference>
<comment type="subcellular location">
    <subcellularLocation>
        <location evidence="1">Endomembrane system</location>
        <topology evidence="1">Multi-pass membrane protein</topology>
    </subcellularLocation>
    <subcellularLocation>
        <location evidence="15">Membrane</location>
    </subcellularLocation>
</comment>
<dbReference type="PROSITE" id="PS50846">
    <property type="entry name" value="HMA_2"/>
    <property type="match status" value="3"/>
</dbReference>
<dbReference type="Gene3D" id="3.40.1110.10">
    <property type="entry name" value="Calcium-transporting ATPase, cytoplasmic domain N"/>
    <property type="match status" value="1"/>
</dbReference>
<dbReference type="SUPFAM" id="SSF81665">
    <property type="entry name" value="Calcium ATPase, transmembrane domain M"/>
    <property type="match status" value="1"/>
</dbReference>
<dbReference type="Gene3D" id="3.40.50.1000">
    <property type="entry name" value="HAD superfamily/HAD-like"/>
    <property type="match status" value="1"/>
</dbReference>
<dbReference type="InterPro" id="IPR023299">
    <property type="entry name" value="ATPase_P-typ_cyto_dom_N"/>
</dbReference>
<dbReference type="InterPro" id="IPR001757">
    <property type="entry name" value="P_typ_ATPase"/>
</dbReference>
<dbReference type="GO" id="GO:0005524">
    <property type="term" value="F:ATP binding"/>
    <property type="evidence" value="ECO:0007669"/>
    <property type="project" value="UniProtKB-UniRule"/>
</dbReference>
<dbReference type="OrthoDB" id="432719at2759"/>
<dbReference type="NCBIfam" id="TIGR01494">
    <property type="entry name" value="ATPase_P-type"/>
    <property type="match status" value="2"/>
</dbReference>
<feature type="region of interest" description="Disordered" evidence="16">
    <location>
        <begin position="113"/>
        <end position="144"/>
    </location>
</feature>
<feature type="transmembrane region" description="Helical" evidence="15">
    <location>
        <begin position="431"/>
        <end position="457"/>
    </location>
</feature>
<keyword evidence="10" id="KW-1278">Translocase</keyword>
<dbReference type="SUPFAM" id="SSF55008">
    <property type="entry name" value="HMA, heavy metal-associated domain"/>
    <property type="match status" value="3"/>
</dbReference>
<feature type="domain" description="HMA" evidence="17">
    <location>
        <begin position="253"/>
        <end position="318"/>
    </location>
</feature>
<evidence type="ECO:0000256" key="16">
    <source>
        <dbReference type="SAM" id="MobiDB-lite"/>
    </source>
</evidence>
<dbReference type="AlphaFoldDB" id="A0A9P4I7X9"/>
<dbReference type="NCBIfam" id="TIGR00003">
    <property type="entry name" value="copper ion binding protein"/>
    <property type="match status" value="1"/>
</dbReference>
<dbReference type="InterPro" id="IPR023214">
    <property type="entry name" value="HAD_sf"/>
</dbReference>
<dbReference type="InterPro" id="IPR036163">
    <property type="entry name" value="HMA_dom_sf"/>
</dbReference>
<evidence type="ECO:0000256" key="12">
    <source>
        <dbReference type="ARBA" id="ARBA00023008"/>
    </source>
</evidence>
<feature type="transmembrane region" description="Helical" evidence="15">
    <location>
        <begin position="762"/>
        <end position="790"/>
    </location>
</feature>
<evidence type="ECO:0000256" key="4">
    <source>
        <dbReference type="ARBA" id="ARBA00022692"/>
    </source>
</evidence>
<comment type="caution">
    <text evidence="18">The sequence shown here is derived from an EMBL/GenBank/DDBJ whole genome shotgun (WGS) entry which is preliminary data.</text>
</comment>
<dbReference type="EMBL" id="ML978129">
    <property type="protein sequence ID" value="KAF2096665.1"/>
    <property type="molecule type" value="Genomic_DNA"/>
</dbReference>
<dbReference type="Proteomes" id="UP000799772">
    <property type="component" value="Unassembled WGS sequence"/>
</dbReference>
<evidence type="ECO:0000256" key="15">
    <source>
        <dbReference type="RuleBase" id="RU362081"/>
    </source>
</evidence>
<comment type="similarity">
    <text evidence="2 15">Belongs to the cation transport ATPase (P-type) (TC 3.A.3) family. Type IB subfamily.</text>
</comment>
<evidence type="ECO:0000256" key="2">
    <source>
        <dbReference type="ARBA" id="ARBA00006024"/>
    </source>
</evidence>
<evidence type="ECO:0000256" key="1">
    <source>
        <dbReference type="ARBA" id="ARBA00004127"/>
    </source>
</evidence>
<evidence type="ECO:0000256" key="5">
    <source>
        <dbReference type="ARBA" id="ARBA00022723"/>
    </source>
</evidence>
<dbReference type="GO" id="GO:0016020">
    <property type="term" value="C:membrane"/>
    <property type="evidence" value="ECO:0007669"/>
    <property type="project" value="UniProtKB-SubCell"/>
</dbReference>
<keyword evidence="3" id="KW-0813">Transport</keyword>
<feature type="transmembrane region" description="Helical" evidence="15">
    <location>
        <begin position="566"/>
        <end position="584"/>
    </location>
</feature>
<keyword evidence="9" id="KW-0460">Magnesium</keyword>
<dbReference type="InterPro" id="IPR008250">
    <property type="entry name" value="ATPase_P-typ_transduc_dom_A_sf"/>
</dbReference>
<dbReference type="CDD" id="cd02094">
    <property type="entry name" value="P-type_ATPase_Cu-like"/>
    <property type="match status" value="1"/>
</dbReference>
<dbReference type="PRINTS" id="PR00119">
    <property type="entry name" value="CATATPASE"/>
</dbReference>
<dbReference type="InterPro" id="IPR044492">
    <property type="entry name" value="P_typ_ATPase_HD_dom"/>
</dbReference>
<keyword evidence="5 15" id="KW-0479">Metal-binding</keyword>
<feature type="transmembrane region" description="Helical" evidence="15">
    <location>
        <begin position="724"/>
        <end position="742"/>
    </location>
</feature>
<dbReference type="NCBIfam" id="TIGR01525">
    <property type="entry name" value="ATPase-IB_hvy"/>
    <property type="match status" value="1"/>
</dbReference>
<keyword evidence="13" id="KW-0406">Ion transport</keyword>